<dbReference type="RefSeq" id="WP_121908696.1">
    <property type="nucleotide sequence ID" value="NZ_REFC01000015.1"/>
</dbReference>
<proteinExistence type="predicted"/>
<name>A0A3L9YS03_9FLAO</name>
<keyword evidence="1" id="KW-0732">Signal</keyword>
<dbReference type="AlphaFoldDB" id="A0A3L9YS03"/>
<evidence type="ECO:0000256" key="1">
    <source>
        <dbReference type="ARBA" id="ARBA00022729"/>
    </source>
</evidence>
<comment type="caution">
    <text evidence="2">The sequence shown here is derived from an EMBL/GenBank/DDBJ whole genome shotgun (WGS) entry which is preliminary data.</text>
</comment>
<protein>
    <submittedName>
        <fullName evidence="2">Uncharacterized protein</fullName>
    </submittedName>
</protein>
<dbReference type="CDD" id="cd08168">
    <property type="entry name" value="Cytochrom_C3"/>
    <property type="match status" value="1"/>
</dbReference>
<evidence type="ECO:0000313" key="2">
    <source>
        <dbReference type="EMBL" id="RMA57282.1"/>
    </source>
</evidence>
<dbReference type="InterPro" id="IPR036280">
    <property type="entry name" value="Multihaem_cyt_sf"/>
</dbReference>
<organism evidence="2 3">
    <name type="scientific">Ulvibacter antarcticus</name>
    <dbReference type="NCBI Taxonomy" id="442714"/>
    <lineage>
        <taxon>Bacteria</taxon>
        <taxon>Pseudomonadati</taxon>
        <taxon>Bacteroidota</taxon>
        <taxon>Flavobacteriia</taxon>
        <taxon>Flavobacteriales</taxon>
        <taxon>Flavobacteriaceae</taxon>
        <taxon>Ulvibacter</taxon>
    </lineage>
</organism>
<keyword evidence="3" id="KW-1185">Reference proteome</keyword>
<dbReference type="EMBL" id="REFC01000015">
    <property type="protein sequence ID" value="RMA57282.1"/>
    <property type="molecule type" value="Genomic_DNA"/>
</dbReference>
<accession>A0A3L9YS03</accession>
<sequence length="552" mass="60968">MHRLPFIIVLLFFVISVSGQSPHGNSLKLDCAQCHNPEGWTVDLETIKFDHNSTNFELEGSHEITDCKSCHTSLVFNEAPTDCISCHTDIHSQSVGNDCIRCHTSENWLVFTIPEIHEENGFPLIGTHSNLSCVECHTNESSLIFNRLGNECIECHRDDYMATQSPNHLGAGFSTDCIECHSTIGFDWGLTGVNHDFFPLTMGHDIQDCSRCHDITNFSDISADCFSCHEIDFNQTSNPNHTTAGFPTDCIECHTTAPGWTPATINHDFFPLTMGHDIQDCNACHTGGIFTGTPTDCFACHDDDYNQTTNPNHTTAGFPTDCATCHSTNPGWMPAVVDHDFFPLTQGHDIQDCNACHAGGIFTGTPTDCFACHDDDFNQTANPNHTAAGFPTDCVQCHTTNPGWMPTTFNHDFFPLVQGHNINDCVACHVSEIYINTPTDCFACHQDDYNQTNDPDHQAANFPTDCVECHTLNPGWMPSTFDHDNQYFPIYSGKHDNVWSSCIECHTNPGNFAQFDCLNCHAPGPTGDDHDGVSGYIYESNACFACHPDGEG</sequence>
<dbReference type="Proteomes" id="UP000271339">
    <property type="component" value="Unassembled WGS sequence"/>
</dbReference>
<dbReference type="PANTHER" id="PTHR35038">
    <property type="entry name" value="DISSIMILATORY SULFITE REDUCTASE SIRA"/>
    <property type="match status" value="1"/>
</dbReference>
<dbReference type="OrthoDB" id="9814800at2"/>
<dbReference type="InterPro" id="IPR051829">
    <property type="entry name" value="Multiheme_Cytochr_ET"/>
</dbReference>
<gene>
    <name evidence="2" type="ORF">BXY75_3170</name>
</gene>
<dbReference type="SUPFAM" id="SSF48695">
    <property type="entry name" value="Multiheme cytochromes"/>
    <property type="match status" value="2"/>
</dbReference>
<evidence type="ECO:0000313" key="3">
    <source>
        <dbReference type="Proteomes" id="UP000271339"/>
    </source>
</evidence>
<reference evidence="2 3" key="1">
    <citation type="submission" date="2018-10" db="EMBL/GenBank/DDBJ databases">
        <title>Genomic Encyclopedia of Archaeal and Bacterial Type Strains, Phase II (KMG-II): from individual species to whole genera.</title>
        <authorList>
            <person name="Goeker M."/>
        </authorList>
    </citation>
    <scope>NUCLEOTIDE SEQUENCE [LARGE SCALE GENOMIC DNA]</scope>
    <source>
        <strain evidence="2 3">DSM 23424</strain>
    </source>
</reference>
<dbReference type="Gene3D" id="3.90.10.10">
    <property type="entry name" value="Cytochrome C3"/>
    <property type="match status" value="7"/>
</dbReference>